<dbReference type="EMBL" id="MZMT01000053">
    <property type="protein sequence ID" value="PIO42512.1"/>
    <property type="molecule type" value="Genomic_DNA"/>
</dbReference>
<dbReference type="Pfam" id="PF09839">
    <property type="entry name" value="DUF2066"/>
    <property type="match status" value="1"/>
</dbReference>
<evidence type="ECO:0008006" key="3">
    <source>
        <dbReference type="Google" id="ProtNLM"/>
    </source>
</evidence>
<keyword evidence="2" id="KW-1185">Reference proteome</keyword>
<dbReference type="AlphaFoldDB" id="A0A2N9VSP4"/>
<gene>
    <name evidence="1" type="ORF">B5P45_26285</name>
</gene>
<reference evidence="2" key="1">
    <citation type="journal article" date="2017" name="Int J Environ Stud">
        <title>Does the Miocene-Pliocene relict legume Oxytropis triphylla form nitrogen-fixing nodules with a combination of bacterial strains?</title>
        <authorList>
            <person name="Safronova V."/>
            <person name="Belimov A."/>
            <person name="Sazanova A."/>
            <person name="Kuznetsova I."/>
            <person name="Popova J."/>
            <person name="Andronov E."/>
            <person name="Verkhozina A."/>
            <person name="Tikhonovich I."/>
        </authorList>
    </citation>
    <scope>NUCLEOTIDE SEQUENCE [LARGE SCALE GENOMIC DNA]</scope>
    <source>
        <strain evidence="2">Tri-38</strain>
    </source>
</reference>
<dbReference type="Proteomes" id="UP000232163">
    <property type="component" value="Unassembled WGS sequence"/>
</dbReference>
<name>A0A2N9VSP4_9HYPH</name>
<dbReference type="RefSeq" id="WP_100000314.1">
    <property type="nucleotide sequence ID" value="NZ_CP017940.1"/>
</dbReference>
<evidence type="ECO:0000313" key="1">
    <source>
        <dbReference type="EMBL" id="PIO42512.1"/>
    </source>
</evidence>
<dbReference type="PROSITE" id="PS51257">
    <property type="entry name" value="PROKAR_LIPOPROTEIN"/>
    <property type="match status" value="1"/>
</dbReference>
<evidence type="ECO:0000313" key="2">
    <source>
        <dbReference type="Proteomes" id="UP000232163"/>
    </source>
</evidence>
<accession>A0A2N9VSP4</accession>
<organism evidence="1 2">
    <name type="scientific">Phyllobacterium zundukense</name>
    <dbReference type="NCBI Taxonomy" id="1867719"/>
    <lineage>
        <taxon>Bacteria</taxon>
        <taxon>Pseudomonadati</taxon>
        <taxon>Pseudomonadota</taxon>
        <taxon>Alphaproteobacteria</taxon>
        <taxon>Hyphomicrobiales</taxon>
        <taxon>Phyllobacteriaceae</taxon>
        <taxon>Phyllobacterium</taxon>
    </lineage>
</organism>
<comment type="caution">
    <text evidence="1">The sequence shown here is derived from an EMBL/GenBank/DDBJ whole genome shotgun (WGS) entry which is preliminary data.</text>
</comment>
<proteinExistence type="predicted"/>
<sequence length="110" mass="11798">MSRIEMFGRFVGALVIAFFYGCSLAGASGSDLYRSQAVVSGQGEANRAIGLAQCLEDVLVKVSGDPRLIGDPKVVGLTRQAAGFVANFQYRDRMSGIPIHDEQGSYDRPP</sequence>
<protein>
    <recommendedName>
        <fullName evidence="3">DUF2066 domain-containing protein</fullName>
    </recommendedName>
</protein>
<dbReference type="InterPro" id="IPR018642">
    <property type="entry name" value="DUF2066"/>
</dbReference>
<dbReference type="OrthoDB" id="7266613at2"/>